<gene>
    <name evidence="1" type="ORF">ACOLOM_LOCUS3006</name>
</gene>
<accession>A0ACA9L1V2</accession>
<proteinExistence type="predicted"/>
<protein>
    <submittedName>
        <fullName evidence="1">4319_t:CDS:1</fullName>
    </submittedName>
</protein>
<name>A0ACA9L1V2_9GLOM</name>
<evidence type="ECO:0000313" key="1">
    <source>
        <dbReference type="EMBL" id="CAG8505964.1"/>
    </source>
</evidence>
<dbReference type="EMBL" id="CAJVPT010004257">
    <property type="protein sequence ID" value="CAG8505964.1"/>
    <property type="molecule type" value="Genomic_DNA"/>
</dbReference>
<evidence type="ECO:0000313" key="2">
    <source>
        <dbReference type="Proteomes" id="UP000789525"/>
    </source>
</evidence>
<comment type="caution">
    <text evidence="1">The sequence shown here is derived from an EMBL/GenBank/DDBJ whole genome shotgun (WGS) entry which is preliminary data.</text>
</comment>
<organism evidence="1 2">
    <name type="scientific">Acaulospora colombiana</name>
    <dbReference type="NCBI Taxonomy" id="27376"/>
    <lineage>
        <taxon>Eukaryota</taxon>
        <taxon>Fungi</taxon>
        <taxon>Fungi incertae sedis</taxon>
        <taxon>Mucoromycota</taxon>
        <taxon>Glomeromycotina</taxon>
        <taxon>Glomeromycetes</taxon>
        <taxon>Diversisporales</taxon>
        <taxon>Acaulosporaceae</taxon>
        <taxon>Acaulospora</taxon>
    </lineage>
</organism>
<reference evidence="1" key="1">
    <citation type="submission" date="2021-06" db="EMBL/GenBank/DDBJ databases">
        <authorList>
            <person name="Kallberg Y."/>
            <person name="Tangrot J."/>
            <person name="Rosling A."/>
        </authorList>
    </citation>
    <scope>NUCLEOTIDE SEQUENCE</scope>
    <source>
        <strain evidence="1">CL356</strain>
    </source>
</reference>
<keyword evidence="2" id="KW-1185">Reference proteome</keyword>
<sequence length="324" mass="34517">MSFRTKFIELFKEIGVKYPIVSAPMAYVTSVELATQVTRAGGLGFIPAGVSTAEGLDQDLTRAKHLFDNGPTEILPIGVGFFNFILDSQTGRDEKHVPSALKTVLSHKPAAVWFTFVESAITSANLGVDVIVAQGCDSGGHGLANNASALTLVPETIDALNDCKNGHIPVLAAGGIMDGRGLTAMLVLGASGVVMGTRFAASRESLSKPAAKEMLVNARDGGVCTVRTSVFDNLKQPNIWPKKFDGRALKNKTFEEGDIDFGDEEKTAERRRIYSDAVKNGDYSRAVIYAGTGIGLAKEIMSAKEIIESTMNEARTIMGSVAKL</sequence>
<dbReference type="Proteomes" id="UP000789525">
    <property type="component" value="Unassembled WGS sequence"/>
</dbReference>